<evidence type="ECO:0000256" key="2">
    <source>
        <dbReference type="SAM" id="MobiDB-lite"/>
    </source>
</evidence>
<dbReference type="Gene3D" id="1.25.40.20">
    <property type="entry name" value="Ankyrin repeat-containing domain"/>
    <property type="match status" value="1"/>
</dbReference>
<feature type="compositionally biased region" description="Low complexity" evidence="2">
    <location>
        <begin position="390"/>
        <end position="402"/>
    </location>
</feature>
<feature type="repeat" description="ANK" evidence="1">
    <location>
        <begin position="163"/>
        <end position="195"/>
    </location>
</feature>
<keyword evidence="4" id="KW-1185">Reference proteome</keyword>
<dbReference type="GO" id="GO:0005654">
    <property type="term" value="C:nucleoplasm"/>
    <property type="evidence" value="ECO:0007669"/>
    <property type="project" value="TreeGrafter"/>
</dbReference>
<evidence type="ECO:0008006" key="5">
    <source>
        <dbReference type="Google" id="ProtNLM"/>
    </source>
</evidence>
<feature type="non-terminal residue" evidence="3">
    <location>
        <position position="421"/>
    </location>
</feature>
<feature type="compositionally biased region" description="Low complexity" evidence="2">
    <location>
        <begin position="107"/>
        <end position="118"/>
    </location>
</feature>
<feature type="compositionally biased region" description="Basic and acidic residues" evidence="2">
    <location>
        <begin position="310"/>
        <end position="346"/>
    </location>
</feature>
<dbReference type="PANTHER" id="PTHR24149">
    <property type="entry name" value="ANKYRIN REPEAT DOMAIN-CONTAINING PROTEIN 12"/>
    <property type="match status" value="1"/>
</dbReference>
<dbReference type="PRINTS" id="PR01415">
    <property type="entry name" value="ANKYRIN"/>
</dbReference>
<comment type="caution">
    <text evidence="3">The sequence shown here is derived from an EMBL/GenBank/DDBJ whole genome shotgun (WGS) entry which is preliminary data.</text>
</comment>
<feature type="repeat" description="ANK" evidence="1">
    <location>
        <begin position="130"/>
        <end position="162"/>
    </location>
</feature>
<evidence type="ECO:0000256" key="1">
    <source>
        <dbReference type="PROSITE-ProRule" id="PRU00023"/>
    </source>
</evidence>
<dbReference type="AlphaFoldDB" id="A0AAV2QCJ9"/>
<dbReference type="Pfam" id="PF00023">
    <property type="entry name" value="Ank"/>
    <property type="match status" value="1"/>
</dbReference>
<feature type="region of interest" description="Disordered" evidence="2">
    <location>
        <begin position="272"/>
        <end position="421"/>
    </location>
</feature>
<feature type="repeat" description="ANK" evidence="1">
    <location>
        <begin position="196"/>
        <end position="228"/>
    </location>
</feature>
<dbReference type="InterPro" id="IPR002110">
    <property type="entry name" value="Ankyrin_rpt"/>
</dbReference>
<name>A0AAV2QCJ9_MEGNR</name>
<dbReference type="SMART" id="SM00248">
    <property type="entry name" value="ANK"/>
    <property type="match status" value="3"/>
</dbReference>
<organism evidence="3 4">
    <name type="scientific">Meganyctiphanes norvegica</name>
    <name type="common">Northern krill</name>
    <name type="synonym">Thysanopoda norvegica</name>
    <dbReference type="NCBI Taxonomy" id="48144"/>
    <lineage>
        <taxon>Eukaryota</taxon>
        <taxon>Metazoa</taxon>
        <taxon>Ecdysozoa</taxon>
        <taxon>Arthropoda</taxon>
        <taxon>Crustacea</taxon>
        <taxon>Multicrustacea</taxon>
        <taxon>Malacostraca</taxon>
        <taxon>Eumalacostraca</taxon>
        <taxon>Eucarida</taxon>
        <taxon>Euphausiacea</taxon>
        <taxon>Euphausiidae</taxon>
        <taxon>Meganyctiphanes</taxon>
    </lineage>
</organism>
<dbReference type="EMBL" id="CAXKWB010005077">
    <property type="protein sequence ID" value="CAL4076572.1"/>
    <property type="molecule type" value="Genomic_DNA"/>
</dbReference>
<evidence type="ECO:0000313" key="4">
    <source>
        <dbReference type="Proteomes" id="UP001497623"/>
    </source>
</evidence>
<dbReference type="Proteomes" id="UP001497623">
    <property type="component" value="Unassembled WGS sequence"/>
</dbReference>
<dbReference type="InterPro" id="IPR036770">
    <property type="entry name" value="Ankyrin_rpt-contain_sf"/>
</dbReference>
<feature type="region of interest" description="Disordered" evidence="2">
    <location>
        <begin position="76"/>
        <end position="134"/>
    </location>
</feature>
<reference evidence="3 4" key="1">
    <citation type="submission" date="2024-05" db="EMBL/GenBank/DDBJ databases">
        <authorList>
            <person name="Wallberg A."/>
        </authorList>
    </citation>
    <scope>NUCLEOTIDE SEQUENCE [LARGE SCALE GENOMIC DNA]</scope>
</reference>
<sequence length="421" mass="45899">MAHPIAGQPRIYRQPKATKEVNSGINIKNSFSTQSREGANFFYRHIIFYQTNHKKSKSVTNINIYIGGWVGSRGGGGEKAGKVLNPQTPRWRMNISSPSKRKKSDISRSSSPRTPSTPNLGRGVNKRNERGETPLHVASIKGDTDRVSQLISQGADVNANDYAGWSALHEACNRGFYGVSKLLIEAGADVNAKGLDNDTPLHDACINNHFKLVRLLLKCGAGVDVVNRRGKSPRDVSRSPGIVSLIEQAAKGNLESLGTSSGEDIAPQAKDLYKRMSRRTPPTTKPSDDKPGGPGSPRVTLRLQTGVTRTPDKPRQHDNKSSMDTEDVYEFKCGKDDSKGKDDAEGKGGVTIVKTDEKSEKRARDGELESEEDARTKRRKEDNSKDSTSQPQQQQQQQQQQQGATKGIGRGAGSRPSQAAS</sequence>
<evidence type="ECO:0000313" key="3">
    <source>
        <dbReference type="EMBL" id="CAL4076572.1"/>
    </source>
</evidence>
<proteinExistence type="predicted"/>
<feature type="compositionally biased region" description="Basic and acidic residues" evidence="2">
    <location>
        <begin position="354"/>
        <end position="385"/>
    </location>
</feature>
<protein>
    <recommendedName>
        <fullName evidence="5">Ankyrin repeat domain-containing protein 11</fullName>
    </recommendedName>
</protein>
<dbReference type="PANTHER" id="PTHR24149:SF14">
    <property type="entry name" value="ANKYRIN REPEAT DOMAIN 12"/>
    <property type="match status" value="1"/>
</dbReference>
<keyword evidence="1" id="KW-0040">ANK repeat</keyword>
<gene>
    <name evidence="3" type="ORF">MNOR_LOCUS10188</name>
</gene>
<accession>A0AAV2QCJ9</accession>
<dbReference type="SUPFAM" id="SSF48403">
    <property type="entry name" value="Ankyrin repeat"/>
    <property type="match status" value="1"/>
</dbReference>
<dbReference type="PROSITE" id="PS50088">
    <property type="entry name" value="ANK_REPEAT"/>
    <property type="match status" value="3"/>
</dbReference>
<dbReference type="PROSITE" id="PS50297">
    <property type="entry name" value="ANK_REP_REGION"/>
    <property type="match status" value="3"/>
</dbReference>
<dbReference type="Pfam" id="PF12796">
    <property type="entry name" value="Ank_2"/>
    <property type="match status" value="1"/>
</dbReference>
<dbReference type="InterPro" id="IPR053210">
    <property type="entry name" value="ANKRD12"/>
</dbReference>